<keyword evidence="1" id="KW-0443">Lipid metabolism</keyword>
<gene>
    <name evidence="1 3" type="primary">lpxC</name>
    <name evidence="3" type="ORF">KO353_04940</name>
</gene>
<dbReference type="KEGG" id="elio:KO353_04940"/>
<accession>A0A975U357</accession>
<evidence type="ECO:0000313" key="4">
    <source>
        <dbReference type="Proteomes" id="UP000694001"/>
    </source>
</evidence>
<dbReference type="GO" id="GO:0016020">
    <property type="term" value="C:membrane"/>
    <property type="evidence" value="ECO:0007669"/>
    <property type="project" value="GOC"/>
</dbReference>
<dbReference type="GO" id="GO:0046872">
    <property type="term" value="F:metal ion binding"/>
    <property type="evidence" value="ECO:0007669"/>
    <property type="project" value="UniProtKB-KW"/>
</dbReference>
<name>A0A975U357_9PROT</name>
<feature type="active site" description="Proton donor" evidence="1">
    <location>
        <position position="295"/>
    </location>
</feature>
<dbReference type="NCBIfam" id="TIGR00325">
    <property type="entry name" value="lpxC"/>
    <property type="match status" value="1"/>
</dbReference>
<comment type="function">
    <text evidence="1">Catalyzes the hydrolysis of UDP-3-O-myristoyl-N-acetylglucosamine to form UDP-3-O-myristoylglucosamine and acetate, the committed step in lipid A biosynthesis.</text>
</comment>
<dbReference type="EMBL" id="CP076448">
    <property type="protein sequence ID" value="QXM25561.1"/>
    <property type="molecule type" value="Genomic_DNA"/>
</dbReference>
<dbReference type="GO" id="GO:0009245">
    <property type="term" value="P:lipid A biosynthetic process"/>
    <property type="evidence" value="ECO:0007669"/>
    <property type="project" value="UniProtKB-UniRule"/>
</dbReference>
<dbReference type="AlphaFoldDB" id="A0A975U357"/>
<comment type="pathway">
    <text evidence="1">Glycolipid biosynthesis; lipid IV(A) biosynthesis; lipid IV(A) from (3R)-3-hydroxytetradecanoyl-[acyl-carrier-protein] and UDP-N-acetyl-alpha-D-glucosamine: step 2/6.</text>
</comment>
<feature type="binding site" evidence="1">
    <location>
        <position position="272"/>
    </location>
    <ligand>
        <name>Zn(2+)</name>
        <dbReference type="ChEBI" id="CHEBI:29105"/>
    </ligand>
</feature>
<comment type="cofactor">
    <cofactor evidence="1">
        <name>Zn(2+)</name>
        <dbReference type="ChEBI" id="CHEBI:29105"/>
    </cofactor>
</comment>
<feature type="binding site" evidence="1">
    <location>
        <position position="109"/>
    </location>
    <ligand>
        <name>Zn(2+)</name>
        <dbReference type="ChEBI" id="CHEBI:29105"/>
    </ligand>
</feature>
<keyword evidence="1 3" id="KW-0378">Hydrolase</keyword>
<dbReference type="InterPro" id="IPR004463">
    <property type="entry name" value="UDP-acyl_GlcNac_deAcase"/>
</dbReference>
<dbReference type="GO" id="GO:0103117">
    <property type="term" value="F:UDP-3-O-acyl-N-acetylglucosamine deacetylase activity"/>
    <property type="evidence" value="ECO:0007669"/>
    <property type="project" value="UniProtKB-UniRule"/>
</dbReference>
<organism evidence="3 4">
    <name type="scientific">Elioraea tepida</name>
    <dbReference type="NCBI Taxonomy" id="2843330"/>
    <lineage>
        <taxon>Bacteria</taxon>
        <taxon>Pseudomonadati</taxon>
        <taxon>Pseudomonadota</taxon>
        <taxon>Alphaproteobacteria</taxon>
        <taxon>Acetobacterales</taxon>
        <taxon>Elioraeaceae</taxon>
        <taxon>Elioraea</taxon>
    </lineage>
</organism>
<comment type="similarity">
    <text evidence="1">Belongs to the LpxC family.</text>
</comment>
<dbReference type="PANTHER" id="PTHR33694">
    <property type="entry name" value="UDP-3-O-ACYL-N-ACETYLGLUCOSAMINE DEACETYLASE 1, MITOCHONDRIAL-RELATED"/>
    <property type="match status" value="1"/>
</dbReference>
<comment type="catalytic activity">
    <reaction evidence="1">
        <text>a UDP-3-O-[(3R)-3-hydroxyacyl]-N-acetyl-alpha-D-glucosamine + H2O = a UDP-3-O-[(3R)-3-hydroxyacyl]-alpha-D-glucosamine + acetate</text>
        <dbReference type="Rhea" id="RHEA:67816"/>
        <dbReference type="ChEBI" id="CHEBI:15377"/>
        <dbReference type="ChEBI" id="CHEBI:30089"/>
        <dbReference type="ChEBI" id="CHEBI:137740"/>
        <dbReference type="ChEBI" id="CHEBI:173225"/>
        <dbReference type="EC" id="3.5.1.108"/>
    </reaction>
</comment>
<feature type="binding site" evidence="1">
    <location>
        <position position="268"/>
    </location>
    <ligand>
        <name>Zn(2+)</name>
        <dbReference type="ChEBI" id="CHEBI:29105"/>
    </ligand>
</feature>
<dbReference type="EC" id="3.5.1.108" evidence="1 2"/>
<protein>
    <recommendedName>
        <fullName evidence="1 2">UDP-3-O-acyl-N-acetylglucosamine deacetylase</fullName>
        <shortName evidence="1">UDP-3-O-acyl-GlcNAc deacetylase</shortName>
        <ecNumber evidence="1 2">3.5.1.108</ecNumber>
    </recommendedName>
    <alternativeName>
        <fullName evidence="1">UDP-3-O-[R-3-hydroxymyristoyl]-N-acetylglucosamine deacetylase</fullName>
    </alternativeName>
</protein>
<keyword evidence="1" id="KW-0862">Zinc</keyword>
<sequence>MRAETTAREDRAAFGRGVRDRAVLATFASPQRTLRAPIGCTGVGLHSGARVSLRLLPGAAGRGIVFRRTDLPGGPVEIAAAHDRVVDTRLNTTLGLPGRPEAVVGTVEHLMAALSGMGIDNAVVELDGPEVPVLDGSAAPFVFLLECAGVVPLEAPRLMIEVLRPVRVEDGEGFVALLPAKAPGLVIEAEIDFPAAAVRRQARAIRLTPQAFKADLAAARTFGFVEEVEALRAAGLARGGSLTNAVVVSGARVLNEGGLRFADEFVRHKILDMVGDLALAGLPLSAHVIARRPGHRLNNAVLRALFADPASCRIVPAGAGAGAQVRAGVGGLSAAAAAPA</sequence>
<dbReference type="Pfam" id="PF03331">
    <property type="entry name" value="LpxC"/>
    <property type="match status" value="1"/>
</dbReference>
<dbReference type="Proteomes" id="UP000694001">
    <property type="component" value="Chromosome"/>
</dbReference>
<proteinExistence type="inferred from homology"/>
<dbReference type="PANTHER" id="PTHR33694:SF1">
    <property type="entry name" value="UDP-3-O-ACYL-N-ACETYLGLUCOSAMINE DEACETYLASE 1, MITOCHONDRIAL-RELATED"/>
    <property type="match status" value="1"/>
</dbReference>
<dbReference type="RefSeq" id="WP_218286617.1">
    <property type="nucleotide sequence ID" value="NZ_CP076448.1"/>
</dbReference>
<keyword evidence="1" id="KW-0444">Lipid biosynthesis</keyword>
<keyword evidence="1" id="KW-0441">Lipid A biosynthesis</keyword>
<reference evidence="3" key="1">
    <citation type="submission" date="2021-06" db="EMBL/GenBank/DDBJ databases">
        <title>Elioraea tepida, sp. nov., a moderately thermophilic aerobic anoxygenic phototrophic bacterium isolated from an alkaline siliceous hot spring mat community in Yellowstone National Park, WY, USA.</title>
        <authorList>
            <person name="Saini M.K."/>
            <person name="Yoshida S."/>
            <person name="Sebastian A."/>
            <person name="Hirose S."/>
            <person name="Hara E."/>
            <person name="Tamaki H."/>
            <person name="Soulier N.T."/>
            <person name="Albert I."/>
            <person name="Hanada S."/>
            <person name="Bryant D.A."/>
            <person name="Tank M."/>
        </authorList>
    </citation>
    <scope>NUCLEOTIDE SEQUENCE</scope>
    <source>
        <strain evidence="3">MS-P2</strain>
    </source>
</reference>
<evidence type="ECO:0000256" key="1">
    <source>
        <dbReference type="HAMAP-Rule" id="MF_00388"/>
    </source>
</evidence>
<keyword evidence="4" id="KW-1185">Reference proteome</keyword>
<keyword evidence="1" id="KW-0479">Metal-binding</keyword>
<evidence type="ECO:0000256" key="2">
    <source>
        <dbReference type="NCBIfam" id="TIGR00325"/>
    </source>
</evidence>
<evidence type="ECO:0000313" key="3">
    <source>
        <dbReference type="EMBL" id="QXM25561.1"/>
    </source>
</evidence>
<dbReference type="HAMAP" id="MF_00388">
    <property type="entry name" value="LpxC"/>
    <property type="match status" value="1"/>
</dbReference>